<feature type="transmembrane region" description="Helical" evidence="7">
    <location>
        <begin position="9"/>
        <end position="29"/>
    </location>
</feature>
<dbReference type="PROSITE" id="PS50928">
    <property type="entry name" value="ABC_TM1"/>
    <property type="match status" value="1"/>
</dbReference>
<sequence>MRRLILRRLLISVPLVIGVSLLTFLLQALTPGDTARAILGINYTPEAYAQLRHQLGLDEPLLTQYWHWLTQALRGDLGVSPISGLSVASEIASRLSVTVSLILVTTLVAAALGIGLGVFSAVRGGALGRTVDVLSLAGHSLPSFWLGLALVTVFAVGLRAFPATGYVALDASPGQWALSLVLPVTALAVHGIAVIAKQTRDGMLEVLSREFVRALRAHGVSERSIVFRHALRNAAIPVVTVVGIVFVHLLSGTVLVETVFAMPGLGGLAVDSTTQHDLPMIQGVVVVFTLIVVAVNLLVDLAYSWLNPKVRVR</sequence>
<name>A0A1I3WRA4_9PSEU</name>
<evidence type="ECO:0000256" key="6">
    <source>
        <dbReference type="ARBA" id="ARBA00023136"/>
    </source>
</evidence>
<feature type="domain" description="ABC transmembrane type-1" evidence="8">
    <location>
        <begin position="95"/>
        <end position="299"/>
    </location>
</feature>
<protein>
    <submittedName>
        <fullName evidence="9">Peptide/nickel transport system permease protein</fullName>
    </submittedName>
</protein>
<evidence type="ECO:0000256" key="3">
    <source>
        <dbReference type="ARBA" id="ARBA00022475"/>
    </source>
</evidence>
<feature type="transmembrane region" description="Helical" evidence="7">
    <location>
        <begin position="280"/>
        <end position="303"/>
    </location>
</feature>
<keyword evidence="5 7" id="KW-1133">Transmembrane helix</keyword>
<dbReference type="PANTHER" id="PTHR43163:SF6">
    <property type="entry name" value="DIPEPTIDE TRANSPORT SYSTEM PERMEASE PROTEIN DPPB-RELATED"/>
    <property type="match status" value="1"/>
</dbReference>
<dbReference type="InterPro" id="IPR035906">
    <property type="entry name" value="MetI-like_sf"/>
</dbReference>
<feature type="transmembrane region" description="Helical" evidence="7">
    <location>
        <begin position="176"/>
        <end position="196"/>
    </location>
</feature>
<dbReference type="Gene3D" id="1.10.3720.10">
    <property type="entry name" value="MetI-like"/>
    <property type="match status" value="1"/>
</dbReference>
<dbReference type="InterPro" id="IPR000515">
    <property type="entry name" value="MetI-like"/>
</dbReference>
<comment type="subcellular location">
    <subcellularLocation>
        <location evidence="1 7">Cell membrane</location>
        <topology evidence="1 7">Multi-pass membrane protein</topology>
    </subcellularLocation>
</comment>
<keyword evidence="2 7" id="KW-0813">Transport</keyword>
<dbReference type="GO" id="GO:0005886">
    <property type="term" value="C:plasma membrane"/>
    <property type="evidence" value="ECO:0007669"/>
    <property type="project" value="UniProtKB-SubCell"/>
</dbReference>
<evidence type="ECO:0000256" key="1">
    <source>
        <dbReference type="ARBA" id="ARBA00004651"/>
    </source>
</evidence>
<proteinExistence type="inferred from homology"/>
<dbReference type="Proteomes" id="UP000199025">
    <property type="component" value="Unassembled WGS sequence"/>
</dbReference>
<dbReference type="CDD" id="cd06261">
    <property type="entry name" value="TM_PBP2"/>
    <property type="match status" value="1"/>
</dbReference>
<evidence type="ECO:0000256" key="4">
    <source>
        <dbReference type="ARBA" id="ARBA00022692"/>
    </source>
</evidence>
<evidence type="ECO:0000259" key="8">
    <source>
        <dbReference type="PROSITE" id="PS50928"/>
    </source>
</evidence>
<keyword evidence="6 7" id="KW-0472">Membrane</keyword>
<dbReference type="EMBL" id="FORP01000013">
    <property type="protein sequence ID" value="SFK09709.1"/>
    <property type="molecule type" value="Genomic_DNA"/>
</dbReference>
<organism evidence="9 10">
    <name type="scientific">Amycolatopsis sacchari</name>
    <dbReference type="NCBI Taxonomy" id="115433"/>
    <lineage>
        <taxon>Bacteria</taxon>
        <taxon>Bacillati</taxon>
        <taxon>Actinomycetota</taxon>
        <taxon>Actinomycetes</taxon>
        <taxon>Pseudonocardiales</taxon>
        <taxon>Pseudonocardiaceae</taxon>
        <taxon>Amycolatopsis</taxon>
    </lineage>
</organism>
<evidence type="ECO:0000313" key="10">
    <source>
        <dbReference type="Proteomes" id="UP000199025"/>
    </source>
</evidence>
<feature type="transmembrane region" description="Helical" evidence="7">
    <location>
        <begin position="134"/>
        <end position="156"/>
    </location>
</feature>
<dbReference type="GO" id="GO:0071916">
    <property type="term" value="F:dipeptide transmembrane transporter activity"/>
    <property type="evidence" value="ECO:0007669"/>
    <property type="project" value="TreeGrafter"/>
</dbReference>
<gene>
    <name evidence="9" type="ORF">SAMN05421835_113191</name>
</gene>
<evidence type="ECO:0000256" key="7">
    <source>
        <dbReference type="RuleBase" id="RU363032"/>
    </source>
</evidence>
<accession>A0A1I3WRA4</accession>
<keyword evidence="4 7" id="KW-0812">Transmembrane</keyword>
<dbReference type="AlphaFoldDB" id="A0A1I3WRA4"/>
<evidence type="ECO:0000313" key="9">
    <source>
        <dbReference type="EMBL" id="SFK09709.1"/>
    </source>
</evidence>
<dbReference type="STRING" id="115433.SAMN05421835_113191"/>
<reference evidence="9 10" key="1">
    <citation type="submission" date="2016-10" db="EMBL/GenBank/DDBJ databases">
        <authorList>
            <person name="de Groot N.N."/>
        </authorList>
    </citation>
    <scope>NUCLEOTIDE SEQUENCE [LARGE SCALE GENOMIC DNA]</scope>
    <source>
        <strain evidence="9 10">DSM 44468</strain>
    </source>
</reference>
<dbReference type="Pfam" id="PF00528">
    <property type="entry name" value="BPD_transp_1"/>
    <property type="match status" value="1"/>
</dbReference>
<dbReference type="OrthoDB" id="9778910at2"/>
<feature type="transmembrane region" description="Helical" evidence="7">
    <location>
        <begin position="234"/>
        <end position="260"/>
    </location>
</feature>
<dbReference type="SUPFAM" id="SSF161098">
    <property type="entry name" value="MetI-like"/>
    <property type="match status" value="1"/>
</dbReference>
<keyword evidence="3" id="KW-1003">Cell membrane</keyword>
<dbReference type="PANTHER" id="PTHR43163">
    <property type="entry name" value="DIPEPTIDE TRANSPORT SYSTEM PERMEASE PROTEIN DPPB-RELATED"/>
    <property type="match status" value="1"/>
</dbReference>
<feature type="transmembrane region" description="Helical" evidence="7">
    <location>
        <begin position="99"/>
        <end position="122"/>
    </location>
</feature>
<evidence type="ECO:0000256" key="5">
    <source>
        <dbReference type="ARBA" id="ARBA00022989"/>
    </source>
</evidence>
<keyword evidence="10" id="KW-1185">Reference proteome</keyword>
<dbReference type="RefSeq" id="WP_091510783.1">
    <property type="nucleotide sequence ID" value="NZ_CBDQZW010000057.1"/>
</dbReference>
<dbReference type="Pfam" id="PF19300">
    <property type="entry name" value="BPD_transp_1_N"/>
    <property type="match status" value="1"/>
</dbReference>
<evidence type="ECO:0000256" key="2">
    <source>
        <dbReference type="ARBA" id="ARBA00022448"/>
    </source>
</evidence>
<comment type="similarity">
    <text evidence="7">Belongs to the binding-protein-dependent transport system permease family.</text>
</comment>
<dbReference type="InterPro" id="IPR045621">
    <property type="entry name" value="BPD_transp_1_N"/>
</dbReference>